<dbReference type="Pfam" id="PF06824">
    <property type="entry name" value="Glyco_hydro_125"/>
    <property type="match status" value="1"/>
</dbReference>
<dbReference type="InterPro" id="IPR012341">
    <property type="entry name" value="6hp_glycosidase-like_sf"/>
</dbReference>
<organism evidence="1 2">
    <name type="scientific">Granulicella mallensis (strain ATCC BAA-1857 / DSM 23137 / MP5ACTX8)</name>
    <dbReference type="NCBI Taxonomy" id="682795"/>
    <lineage>
        <taxon>Bacteria</taxon>
        <taxon>Pseudomonadati</taxon>
        <taxon>Acidobacteriota</taxon>
        <taxon>Terriglobia</taxon>
        <taxon>Terriglobales</taxon>
        <taxon>Acidobacteriaceae</taxon>
        <taxon>Granulicella</taxon>
    </lineage>
</organism>
<dbReference type="STRING" id="682795.AciX8_2521"/>
<accession>G8NZA0</accession>
<dbReference type="InterPro" id="IPR008313">
    <property type="entry name" value="GH125"/>
</dbReference>
<proteinExistence type="predicted"/>
<keyword evidence="2" id="KW-1185">Reference proteome</keyword>
<dbReference type="eggNOG" id="COG3538">
    <property type="taxonomic scope" value="Bacteria"/>
</dbReference>
<dbReference type="EMBL" id="CP003130">
    <property type="protein sequence ID" value="AEU36836.1"/>
    <property type="molecule type" value="Genomic_DNA"/>
</dbReference>
<dbReference type="AlphaFoldDB" id="G8NZA0"/>
<name>G8NZA0_GRAMM</name>
<dbReference type="SMART" id="SM01149">
    <property type="entry name" value="DUF1237"/>
    <property type="match status" value="1"/>
</dbReference>
<gene>
    <name evidence="1" type="ordered locus">AciX8_2521</name>
</gene>
<dbReference type="InterPro" id="IPR006311">
    <property type="entry name" value="TAT_signal"/>
</dbReference>
<evidence type="ECO:0000313" key="2">
    <source>
        <dbReference type="Proteomes" id="UP000007113"/>
    </source>
</evidence>
<dbReference type="PROSITE" id="PS51318">
    <property type="entry name" value="TAT"/>
    <property type="match status" value="1"/>
</dbReference>
<dbReference type="KEGG" id="gma:AciX8_2521"/>
<sequence length="505" mass="56302">MNAKCATMTEWLESESMQITNSGYSRRDFIRATSLATLGCGISGLPLSGMAKAQVPATDHWDIKQGRPKPADRRFRSAAVEEFLTDRSARIGDPALAALFINCFPNTLDTTVAPGQFEGKPDTAVLTGDIPAMWLRDSSAQVWPYLQLAVKDRALRQLLEGVIRRQTRCILIDPYANAFMADLDAPPLSWSTKDLTDMKRGVGERKWEVDSLCYPIRLAHGYWKQTGDTGPFDQQWRQAMRLVVDTLRVQQRKQGLGPYHFQRESTVSTEMLPAHGFGNPVRPVGLIASGFRPSDDACIFPFLVPSNLFAVTSLRQLAKMAHAILHDEALANDASSLASEVEQALQQHAIATTPQGTIWAYEVDGFGGQLLMDDANVPSLLGLPYLESSPDKDLYARTRAFCWSDRNPWFFRGTAGEGIGGPHEGRRMIWPMSQMIYAFTSSNPSEIRQSLKMLKNSAEGFGFMHESYDQDNPKKFTREWFAWANTLFGELVGTLAVSHPELLRS</sequence>
<dbReference type="Gene3D" id="1.50.10.10">
    <property type="match status" value="1"/>
</dbReference>
<dbReference type="GO" id="GO:0005975">
    <property type="term" value="P:carbohydrate metabolic process"/>
    <property type="evidence" value="ECO:0007669"/>
    <property type="project" value="InterPro"/>
</dbReference>
<dbReference type="PIRSF" id="PIRSF028846">
    <property type="entry name" value="UCP028846"/>
    <property type="match status" value="1"/>
</dbReference>
<dbReference type="PANTHER" id="PTHR31047:SF0">
    <property type="entry name" value="MEIOTICALLY UP-REGULATED GENE 157 PROTEIN"/>
    <property type="match status" value="1"/>
</dbReference>
<dbReference type="SUPFAM" id="SSF48208">
    <property type="entry name" value="Six-hairpin glycosidases"/>
    <property type="match status" value="1"/>
</dbReference>
<reference evidence="1" key="1">
    <citation type="submission" date="2011-11" db="EMBL/GenBank/DDBJ databases">
        <title>Complete sequence of Granulicella mallensis MP5ACTX8.</title>
        <authorList>
            <consortium name="US DOE Joint Genome Institute"/>
            <person name="Lucas S."/>
            <person name="Copeland A."/>
            <person name="Lapidus A."/>
            <person name="Cheng J.-F."/>
            <person name="Goodwin L."/>
            <person name="Pitluck S."/>
            <person name="Peters L."/>
            <person name="Lu M."/>
            <person name="Detter J.C."/>
            <person name="Han C."/>
            <person name="Tapia R."/>
            <person name="Land M."/>
            <person name="Hauser L."/>
            <person name="Kyrpides N."/>
            <person name="Ivanova N."/>
            <person name="Mikhailova N."/>
            <person name="Pagani I."/>
            <person name="Rawat S."/>
            <person name="Mannisto M."/>
            <person name="Haggblom M."/>
            <person name="Woyke T."/>
        </authorList>
    </citation>
    <scope>NUCLEOTIDE SEQUENCE [LARGE SCALE GENOMIC DNA]</scope>
    <source>
        <strain evidence="1">MP5ACTX8</strain>
    </source>
</reference>
<dbReference type="Proteomes" id="UP000007113">
    <property type="component" value="Chromosome"/>
</dbReference>
<dbReference type="PANTHER" id="PTHR31047">
    <property type="entry name" value="MEIOTICALLY UP-REGULATED GENE 157 PROTEIN"/>
    <property type="match status" value="1"/>
</dbReference>
<dbReference type="HOGENOM" id="CLU_023537_0_1_0"/>
<evidence type="ECO:0000313" key="1">
    <source>
        <dbReference type="EMBL" id="AEU36836.1"/>
    </source>
</evidence>
<dbReference type="InterPro" id="IPR008928">
    <property type="entry name" value="6-hairpin_glycosidase_sf"/>
</dbReference>
<protein>
    <submittedName>
        <fullName evidence="1">Uncharacterized conserved protein UCP028846</fullName>
    </submittedName>
</protein>